<gene>
    <name evidence="10" type="ORF">B2A_07104</name>
</gene>
<evidence type="ECO:0000256" key="8">
    <source>
        <dbReference type="ARBA" id="ARBA00023136"/>
    </source>
</evidence>
<organism evidence="10">
    <name type="scientific">mine drainage metagenome</name>
    <dbReference type="NCBI Taxonomy" id="410659"/>
    <lineage>
        <taxon>unclassified sequences</taxon>
        <taxon>metagenomes</taxon>
        <taxon>ecological metagenomes</taxon>
    </lineage>
</organism>
<evidence type="ECO:0000313" key="10">
    <source>
        <dbReference type="EMBL" id="EQD50998.1"/>
    </source>
</evidence>
<dbReference type="GO" id="GO:0005249">
    <property type="term" value="F:voltage-gated potassium channel activity"/>
    <property type="evidence" value="ECO:0007669"/>
    <property type="project" value="InterPro"/>
</dbReference>
<proteinExistence type="predicted"/>
<evidence type="ECO:0000256" key="3">
    <source>
        <dbReference type="ARBA" id="ARBA00022538"/>
    </source>
</evidence>
<comment type="caution">
    <text evidence="10">The sequence shown here is derived from an EMBL/GenBank/DDBJ whole genome shotgun (WGS) entry which is preliminary data.</text>
</comment>
<keyword evidence="2" id="KW-1003">Cell membrane</keyword>
<protein>
    <submittedName>
        <fullName evidence="10">ATPase, K+ transporting, A subunit</fullName>
    </submittedName>
</protein>
<dbReference type="GO" id="GO:0008556">
    <property type="term" value="F:P-type potassium transmembrane transporter activity"/>
    <property type="evidence" value="ECO:0007669"/>
    <property type="project" value="InterPro"/>
</dbReference>
<feature type="non-terminal residue" evidence="10">
    <location>
        <position position="1"/>
    </location>
</feature>
<keyword evidence="4 9" id="KW-0812">Transmembrane</keyword>
<dbReference type="InterPro" id="IPR004623">
    <property type="entry name" value="KdpA"/>
</dbReference>
<evidence type="ECO:0000256" key="4">
    <source>
        <dbReference type="ARBA" id="ARBA00022692"/>
    </source>
</evidence>
<evidence type="ECO:0000256" key="2">
    <source>
        <dbReference type="ARBA" id="ARBA00022475"/>
    </source>
</evidence>
<evidence type="ECO:0000256" key="9">
    <source>
        <dbReference type="SAM" id="Phobius"/>
    </source>
</evidence>
<dbReference type="PANTHER" id="PTHR30607">
    <property type="entry name" value="POTASSIUM-TRANSPORTING ATPASE A CHAIN"/>
    <property type="match status" value="1"/>
</dbReference>
<dbReference type="AlphaFoldDB" id="T1A274"/>
<evidence type="ECO:0000256" key="1">
    <source>
        <dbReference type="ARBA" id="ARBA00022448"/>
    </source>
</evidence>
<keyword evidence="5" id="KW-0630">Potassium</keyword>
<reference evidence="10" key="1">
    <citation type="submission" date="2013-08" db="EMBL/GenBank/DDBJ databases">
        <authorList>
            <person name="Mendez C."/>
            <person name="Richter M."/>
            <person name="Ferrer M."/>
            <person name="Sanchez J."/>
        </authorList>
    </citation>
    <scope>NUCLEOTIDE SEQUENCE</scope>
</reference>
<keyword evidence="8 9" id="KW-0472">Membrane</keyword>
<keyword evidence="7" id="KW-0406">Ion transport</keyword>
<reference evidence="10" key="2">
    <citation type="journal article" date="2014" name="ISME J.">
        <title>Microbial stratification in low pH oxic and suboxic macroscopic growths along an acid mine drainage.</title>
        <authorList>
            <person name="Mendez-Garcia C."/>
            <person name="Mesa V."/>
            <person name="Sprenger R.R."/>
            <person name="Richter M."/>
            <person name="Diez M.S."/>
            <person name="Solano J."/>
            <person name="Bargiela R."/>
            <person name="Golyshina O.V."/>
            <person name="Manteca A."/>
            <person name="Ramos J.L."/>
            <person name="Gallego J.R."/>
            <person name="Llorente I."/>
            <person name="Martins Dos Santos V.A."/>
            <person name="Jensen O.N."/>
            <person name="Pelaez A.I."/>
            <person name="Sanchez J."/>
            <person name="Ferrer M."/>
        </authorList>
    </citation>
    <scope>NUCLEOTIDE SEQUENCE</scope>
</reference>
<dbReference type="GO" id="GO:0005886">
    <property type="term" value="C:plasma membrane"/>
    <property type="evidence" value="ECO:0007669"/>
    <property type="project" value="TreeGrafter"/>
</dbReference>
<feature type="transmembrane region" description="Helical" evidence="9">
    <location>
        <begin position="59"/>
        <end position="83"/>
    </location>
</feature>
<sequence length="141" mass="15057">FLSHPIIILVPTVITFAIGAQTAAGLGTGSISFTQVFYEFTSAAANNGSDFLGSSGNTVFFNVSTGIVMWLGRFVPIAIMLAISGNMVQRKRYASEALRTDSLTFAAVLVVAIFILAVLTFFPFLTLGPILSYLEGFKNGF</sequence>
<dbReference type="EMBL" id="AUZZ01005077">
    <property type="protein sequence ID" value="EQD50998.1"/>
    <property type="molecule type" value="Genomic_DNA"/>
</dbReference>
<keyword evidence="6 9" id="KW-1133">Transmembrane helix</keyword>
<keyword evidence="3" id="KW-0633">Potassium transport</keyword>
<name>T1A274_9ZZZZ</name>
<keyword evidence="1" id="KW-0813">Transport</keyword>
<accession>T1A274</accession>
<evidence type="ECO:0000256" key="6">
    <source>
        <dbReference type="ARBA" id="ARBA00022989"/>
    </source>
</evidence>
<evidence type="ECO:0000256" key="7">
    <source>
        <dbReference type="ARBA" id="ARBA00023065"/>
    </source>
</evidence>
<dbReference type="Pfam" id="PF03814">
    <property type="entry name" value="KdpA"/>
    <property type="match status" value="1"/>
</dbReference>
<dbReference type="PANTHER" id="PTHR30607:SF2">
    <property type="entry name" value="POTASSIUM-TRANSPORTING ATPASE POTASSIUM-BINDING SUBUNIT"/>
    <property type="match status" value="1"/>
</dbReference>
<feature type="transmembrane region" description="Helical" evidence="9">
    <location>
        <begin position="103"/>
        <end position="125"/>
    </location>
</feature>
<evidence type="ECO:0000256" key="5">
    <source>
        <dbReference type="ARBA" id="ARBA00022958"/>
    </source>
</evidence>